<keyword evidence="2" id="KW-1133">Transmembrane helix</keyword>
<dbReference type="Proteomes" id="UP000323142">
    <property type="component" value="Unassembled WGS sequence"/>
</dbReference>
<evidence type="ECO:0000259" key="3">
    <source>
        <dbReference type="PROSITE" id="PS50234"/>
    </source>
</evidence>
<feature type="compositionally biased region" description="Basic residues" evidence="1">
    <location>
        <begin position="72"/>
        <end position="86"/>
    </location>
</feature>
<dbReference type="OrthoDB" id="7522752at2"/>
<dbReference type="InterPro" id="IPR002035">
    <property type="entry name" value="VWF_A"/>
</dbReference>
<dbReference type="AlphaFoldDB" id="A0A5B2V7U5"/>
<keyword evidence="5" id="KW-1185">Reference proteome</keyword>
<organism evidence="4 5">
    <name type="scientific">Salinarimonas soli</name>
    <dbReference type="NCBI Taxonomy" id="1638099"/>
    <lineage>
        <taxon>Bacteria</taxon>
        <taxon>Pseudomonadati</taxon>
        <taxon>Pseudomonadota</taxon>
        <taxon>Alphaproteobacteria</taxon>
        <taxon>Hyphomicrobiales</taxon>
        <taxon>Salinarimonadaceae</taxon>
        <taxon>Salinarimonas</taxon>
    </lineage>
</organism>
<feature type="compositionally biased region" description="Low complexity" evidence="1">
    <location>
        <begin position="9"/>
        <end position="20"/>
    </location>
</feature>
<accession>A0A5B2V7U5</accession>
<feature type="region of interest" description="Disordered" evidence="1">
    <location>
        <begin position="40"/>
        <end position="103"/>
    </location>
</feature>
<feature type="region of interest" description="Disordered" evidence="1">
    <location>
        <begin position="1"/>
        <end position="20"/>
    </location>
</feature>
<comment type="caution">
    <text evidence="4">The sequence shown here is derived from an EMBL/GenBank/DDBJ whole genome shotgun (WGS) entry which is preliminary data.</text>
</comment>
<dbReference type="PROSITE" id="PS50234">
    <property type="entry name" value="VWFA"/>
    <property type="match status" value="1"/>
</dbReference>
<keyword evidence="2" id="KW-0472">Membrane</keyword>
<dbReference type="Gene3D" id="3.40.50.410">
    <property type="entry name" value="von Willebrand factor, type A domain"/>
    <property type="match status" value="2"/>
</dbReference>
<dbReference type="InterPro" id="IPR028087">
    <property type="entry name" value="Tad_N"/>
</dbReference>
<feature type="transmembrane region" description="Helical" evidence="2">
    <location>
        <begin position="116"/>
        <end position="137"/>
    </location>
</feature>
<evidence type="ECO:0000256" key="1">
    <source>
        <dbReference type="SAM" id="MobiDB-lite"/>
    </source>
</evidence>
<keyword evidence="2" id="KW-0812">Transmembrane</keyword>
<evidence type="ECO:0000313" key="5">
    <source>
        <dbReference type="Proteomes" id="UP000323142"/>
    </source>
</evidence>
<gene>
    <name evidence="4" type="ORF">F0L46_23480</name>
</gene>
<dbReference type="InterPro" id="IPR036465">
    <property type="entry name" value="vWFA_dom_sf"/>
</dbReference>
<dbReference type="SUPFAM" id="SSF53300">
    <property type="entry name" value="vWA-like"/>
    <property type="match status" value="1"/>
</dbReference>
<reference evidence="4 5" key="2">
    <citation type="submission" date="2019-09" db="EMBL/GenBank/DDBJ databases">
        <authorList>
            <person name="Jin C."/>
        </authorList>
    </citation>
    <scope>NUCLEOTIDE SEQUENCE [LARGE SCALE GENOMIC DNA]</scope>
    <source>
        <strain evidence="4 5">BN140002</strain>
    </source>
</reference>
<feature type="domain" description="VWFA" evidence="3">
    <location>
        <begin position="241"/>
        <end position="555"/>
    </location>
</feature>
<dbReference type="EMBL" id="VUOA01000046">
    <property type="protein sequence ID" value="KAA2234645.1"/>
    <property type="molecule type" value="Genomic_DNA"/>
</dbReference>
<name>A0A5B2V7U5_9HYPH</name>
<protein>
    <submittedName>
        <fullName evidence="4">TadE/TadG family protein</fullName>
    </submittedName>
</protein>
<proteinExistence type="predicted"/>
<evidence type="ECO:0000256" key="2">
    <source>
        <dbReference type="SAM" id="Phobius"/>
    </source>
</evidence>
<dbReference type="Pfam" id="PF13400">
    <property type="entry name" value="Tad"/>
    <property type="match status" value="1"/>
</dbReference>
<sequence>MSALKRAYSSSFRPCSRTSSGVMGTSLRIIALAAPWDRPRAIDPEGPVGNARGPGAGDRPSRSGNLSDPFRRIARPVPKRHGRPWHGPRNLSSTIRSNATQRGTTMLKRFKKDDRGATAVIFSIALLPILGAAGAALDYSRVSNAQADLQKALDGAALALVRDAPRLSAAELGARGDTIVRNLFRPKTGGVIEGVTVTKTAETVRVTATGSVPTTIMAAMGFRSMGMAGQAQAAWSNRTIELALVLDNTGSMSRANKMPELKKAANALLDTLNAAGAGGDRVSVSVVPFDTQVRLDPATRNGAWLRPLKEADLASPCGRVNAKASLLPATGADPDKTARDAWTGYVTDRDRMTCDGKGAARTVDMNVKADAPDRLWAQTLYPMVRNEETPNLPAIQPLTTALGAGTPIRSTIASMQPRGCTNITLGAMWGLETLSRSEPFTQAAPFGTSNVEKIMILLTDGENTRDSFGASCNEEKGKEGDRAFDTRTISACNVVKSNGVTVYTIKVIEGSDDLLRRCATRVTDPKSVYRRADGVAELYYPVTRADQLTGVFQAIVNQILQTRLTH</sequence>
<reference evidence="4 5" key="1">
    <citation type="submission" date="2019-09" db="EMBL/GenBank/DDBJ databases">
        <title>Salinarimonas rosea gen. nov., sp. nov., a new member of the a-2 subgroup of the Proteobacteria.</title>
        <authorList>
            <person name="Liu J."/>
        </authorList>
    </citation>
    <scope>NUCLEOTIDE SEQUENCE [LARGE SCALE GENOMIC DNA]</scope>
    <source>
        <strain evidence="4 5">BN140002</strain>
    </source>
</reference>
<evidence type="ECO:0000313" key="4">
    <source>
        <dbReference type="EMBL" id="KAA2234645.1"/>
    </source>
</evidence>
<feature type="compositionally biased region" description="Polar residues" evidence="1">
    <location>
        <begin position="90"/>
        <end position="103"/>
    </location>
</feature>